<name>A0A1X7D6I5_TRICW</name>
<dbReference type="AlphaFoldDB" id="A0A1X7D6I5"/>
<feature type="region of interest" description="Disordered" evidence="1">
    <location>
        <begin position="91"/>
        <end position="137"/>
    </location>
</feature>
<evidence type="ECO:0000313" key="3">
    <source>
        <dbReference type="Proteomes" id="UP000192911"/>
    </source>
</evidence>
<sequence>MISRVNQPGVPLPLPATETPPEANVPARQQHHHHEKVLLHRPATRPRTKKRKGADSQDGIDESGASEELLMMLEEHLQNSEDMIMRVGERRHGAQGDSGSGTGSQGDDHPQDAPGAVGRRGARLSRASAGDGEVDGVRERAEEALIEARHKQGTPQHPKSWTYEVLAIALDFLAMPAPKVSEATLAAVRAQLIVAVPAPTSPAPTHQQSMNVLLPLMMLSLKRKRTDEERGRAIAINKSLLGARRVA</sequence>
<gene>
    <name evidence="2" type="ORF">SAMN06295900_102454</name>
</gene>
<feature type="compositionally biased region" description="Low complexity" evidence="1">
    <location>
        <begin position="115"/>
        <end position="130"/>
    </location>
</feature>
<evidence type="ECO:0008006" key="4">
    <source>
        <dbReference type="Google" id="ProtNLM"/>
    </source>
</evidence>
<dbReference type="EMBL" id="FXAH01000002">
    <property type="protein sequence ID" value="SMF09783.1"/>
    <property type="molecule type" value="Genomic_DNA"/>
</dbReference>
<organism evidence="2 3">
    <name type="scientific">Trinickia caryophylli</name>
    <name type="common">Paraburkholderia caryophylli</name>
    <dbReference type="NCBI Taxonomy" id="28094"/>
    <lineage>
        <taxon>Bacteria</taxon>
        <taxon>Pseudomonadati</taxon>
        <taxon>Pseudomonadota</taxon>
        <taxon>Betaproteobacteria</taxon>
        <taxon>Burkholderiales</taxon>
        <taxon>Burkholderiaceae</taxon>
        <taxon>Trinickia</taxon>
    </lineage>
</organism>
<proteinExistence type="predicted"/>
<dbReference type="GeneID" id="95552226"/>
<protein>
    <recommendedName>
        <fullName evidence="4">Type III secretion regulatory protein HpaA</fullName>
    </recommendedName>
</protein>
<keyword evidence="3" id="KW-1185">Reference proteome</keyword>
<reference evidence="3" key="1">
    <citation type="submission" date="2017-04" db="EMBL/GenBank/DDBJ databases">
        <authorList>
            <person name="Varghese N."/>
            <person name="Submissions S."/>
        </authorList>
    </citation>
    <scope>NUCLEOTIDE SEQUENCE [LARGE SCALE GENOMIC DNA]</scope>
    <source>
        <strain evidence="3">Ballard 720</strain>
    </source>
</reference>
<dbReference type="Proteomes" id="UP000192911">
    <property type="component" value="Unassembled WGS sequence"/>
</dbReference>
<dbReference type="STRING" id="28094.SAMN06295900_102454"/>
<evidence type="ECO:0000256" key="1">
    <source>
        <dbReference type="SAM" id="MobiDB-lite"/>
    </source>
</evidence>
<accession>A0A1X7D6I5</accession>
<feature type="compositionally biased region" description="Basic residues" evidence="1">
    <location>
        <begin position="42"/>
        <end position="52"/>
    </location>
</feature>
<feature type="region of interest" description="Disordered" evidence="1">
    <location>
        <begin position="1"/>
        <end position="62"/>
    </location>
</feature>
<evidence type="ECO:0000313" key="2">
    <source>
        <dbReference type="EMBL" id="SMF09783.1"/>
    </source>
</evidence>
<dbReference type="RefSeq" id="WP_085225287.1">
    <property type="nucleotide sequence ID" value="NZ_BSQD01000002.1"/>
</dbReference>